<dbReference type="InterPro" id="IPR036866">
    <property type="entry name" value="RibonucZ/Hydroxyglut_hydro"/>
</dbReference>
<dbReference type="OrthoDB" id="2971563at2"/>
<dbReference type="Pfam" id="PF00753">
    <property type="entry name" value="Lactamase_B"/>
    <property type="match status" value="1"/>
</dbReference>
<evidence type="ECO:0000313" key="3">
    <source>
        <dbReference type="Proteomes" id="UP000321793"/>
    </source>
</evidence>
<keyword evidence="2" id="KW-0378">Hydrolase</keyword>
<dbReference type="CDD" id="cd06262">
    <property type="entry name" value="metallo-hydrolase-like_MBL-fold"/>
    <property type="match status" value="1"/>
</dbReference>
<keyword evidence="3" id="KW-1185">Reference proteome</keyword>
<dbReference type="RefSeq" id="WP_147062206.1">
    <property type="nucleotide sequence ID" value="NZ_BAABDN010000001.1"/>
</dbReference>
<organism evidence="2 3">
    <name type="scientific">Knoellia locipacati</name>
    <dbReference type="NCBI Taxonomy" id="882824"/>
    <lineage>
        <taxon>Bacteria</taxon>
        <taxon>Bacillati</taxon>
        <taxon>Actinomycetota</taxon>
        <taxon>Actinomycetes</taxon>
        <taxon>Micrococcales</taxon>
        <taxon>Intrasporangiaceae</taxon>
        <taxon>Knoellia</taxon>
    </lineage>
</organism>
<dbReference type="PANTHER" id="PTHR46233:SF4">
    <property type="entry name" value="METALLO-BETA-LACTAMASE DOMAIN-CONTAINING PROTEIN"/>
    <property type="match status" value="1"/>
</dbReference>
<dbReference type="InterPro" id="IPR051453">
    <property type="entry name" value="MBL_Glyoxalase_II"/>
</dbReference>
<dbReference type="AlphaFoldDB" id="A0A512SXM4"/>
<dbReference type="EMBL" id="BKBA01000003">
    <property type="protein sequence ID" value="GEQ12697.1"/>
    <property type="molecule type" value="Genomic_DNA"/>
</dbReference>
<proteinExistence type="predicted"/>
<sequence length="222" mass="23551">MPRPADASTIAPSHGGVRVDRVVTSGTFELDGGSWEVDNNVWVVGDERECVVVDAAHDADAILAAVAGRKVRAILLTHGHNDHVNVANELKERTRANVHLHPLGRVVWALTQDGAPDSTLADGQEFHVGDVTLRVMHTPGHSPGSCSFHAPALHVVFTGDTLFNGGPGATGRSFSSFDTIIESIRTRLLTLPPGTVVLTGHGDATTIGDEAPHLDEWIARGH</sequence>
<comment type="caution">
    <text evidence="2">The sequence shown here is derived from an EMBL/GenBank/DDBJ whole genome shotgun (WGS) entry which is preliminary data.</text>
</comment>
<dbReference type="Gene3D" id="3.60.15.10">
    <property type="entry name" value="Ribonuclease Z/Hydroxyacylglutathione hydrolase-like"/>
    <property type="match status" value="1"/>
</dbReference>
<dbReference type="InterPro" id="IPR001279">
    <property type="entry name" value="Metallo-B-lactamas"/>
</dbReference>
<evidence type="ECO:0000259" key="1">
    <source>
        <dbReference type="SMART" id="SM00849"/>
    </source>
</evidence>
<dbReference type="PANTHER" id="PTHR46233">
    <property type="entry name" value="HYDROXYACYLGLUTATHIONE HYDROLASE GLOC"/>
    <property type="match status" value="1"/>
</dbReference>
<gene>
    <name evidence="2" type="ORF">KLO01_07440</name>
</gene>
<feature type="domain" description="Metallo-beta-lactamase" evidence="1">
    <location>
        <begin position="38"/>
        <end position="201"/>
    </location>
</feature>
<reference evidence="2 3" key="1">
    <citation type="submission" date="2019-07" db="EMBL/GenBank/DDBJ databases">
        <title>Whole genome shotgun sequence of Knoellia locipacati NBRC 109775.</title>
        <authorList>
            <person name="Hosoyama A."/>
            <person name="Uohara A."/>
            <person name="Ohji S."/>
            <person name="Ichikawa N."/>
        </authorList>
    </citation>
    <scope>NUCLEOTIDE SEQUENCE [LARGE SCALE GENOMIC DNA]</scope>
    <source>
        <strain evidence="2 3">NBRC 109775</strain>
    </source>
</reference>
<dbReference type="SUPFAM" id="SSF56281">
    <property type="entry name" value="Metallo-hydrolase/oxidoreductase"/>
    <property type="match status" value="1"/>
</dbReference>
<name>A0A512SXM4_9MICO</name>
<dbReference type="SMART" id="SM00849">
    <property type="entry name" value="Lactamase_B"/>
    <property type="match status" value="1"/>
</dbReference>
<protein>
    <submittedName>
        <fullName evidence="2">Hydrolase</fullName>
    </submittedName>
</protein>
<dbReference type="GO" id="GO:0016787">
    <property type="term" value="F:hydrolase activity"/>
    <property type="evidence" value="ECO:0007669"/>
    <property type="project" value="UniProtKB-KW"/>
</dbReference>
<accession>A0A512SXM4</accession>
<dbReference type="Proteomes" id="UP000321793">
    <property type="component" value="Unassembled WGS sequence"/>
</dbReference>
<evidence type="ECO:0000313" key="2">
    <source>
        <dbReference type="EMBL" id="GEQ12697.1"/>
    </source>
</evidence>